<protein>
    <submittedName>
        <fullName evidence="1">Serine/threonine protein kinase</fullName>
    </submittedName>
</protein>
<organism evidence="1 2">
    <name type="scientific">[Mycobacterium] wendilense</name>
    <dbReference type="NCBI Taxonomy" id="3064284"/>
    <lineage>
        <taxon>Bacteria</taxon>
        <taxon>Bacillati</taxon>
        <taxon>Actinomycetota</taxon>
        <taxon>Actinomycetes</taxon>
        <taxon>Mycobacteriales</taxon>
        <taxon>Mycobacteriaceae</taxon>
        <taxon>Mycolicibacter</taxon>
    </lineage>
</organism>
<keyword evidence="2" id="KW-1185">Reference proteome</keyword>
<gene>
    <name evidence="1" type="ORF">MU0050_001798</name>
</gene>
<dbReference type="InterPro" id="IPR036249">
    <property type="entry name" value="Thioredoxin-like_sf"/>
</dbReference>
<reference evidence="1 2" key="1">
    <citation type="submission" date="2023-08" db="EMBL/GenBank/DDBJ databases">
        <authorList>
            <person name="Folkvardsen B D."/>
            <person name="Norman A."/>
        </authorList>
    </citation>
    <scope>NUCLEOTIDE SEQUENCE [LARGE SCALE GENOMIC DNA]</scope>
    <source>
        <strain evidence="1 2">Mu0050</strain>
    </source>
</reference>
<evidence type="ECO:0000313" key="1">
    <source>
        <dbReference type="EMBL" id="CAJ1581916.1"/>
    </source>
</evidence>
<accession>A0ABM9MCI6</accession>
<dbReference type="GO" id="GO:0004674">
    <property type="term" value="F:protein serine/threonine kinase activity"/>
    <property type="evidence" value="ECO:0007669"/>
    <property type="project" value="UniProtKB-KW"/>
</dbReference>
<proteinExistence type="predicted"/>
<keyword evidence="1" id="KW-0808">Transferase</keyword>
<dbReference type="RefSeq" id="WP_316516120.1">
    <property type="nucleotide sequence ID" value="NZ_OY726395.1"/>
</dbReference>
<name>A0ABM9MCI6_9MYCO</name>
<dbReference type="Gene3D" id="3.40.30.10">
    <property type="entry name" value="Glutaredoxin"/>
    <property type="match status" value="1"/>
</dbReference>
<dbReference type="Proteomes" id="UP001190466">
    <property type="component" value="Chromosome"/>
</dbReference>
<dbReference type="SUPFAM" id="SSF52833">
    <property type="entry name" value="Thioredoxin-like"/>
    <property type="match status" value="1"/>
</dbReference>
<keyword evidence="1" id="KW-0418">Kinase</keyword>
<dbReference type="EMBL" id="OY726395">
    <property type="protein sequence ID" value="CAJ1581916.1"/>
    <property type="molecule type" value="Genomic_DNA"/>
</dbReference>
<evidence type="ECO:0000313" key="2">
    <source>
        <dbReference type="Proteomes" id="UP001190466"/>
    </source>
</evidence>
<sequence>MSRTRVNRSIYAVGAVLALVGALLLGTPAAGLAHAGPAGPAGTAISIGDPAAPGQVDLYLDPLCLYSGKMIQAQGEEIGRRIEAGTLHVNVRFVDFLDKDSASGSYDYRAIYAAYVVAGQSASSAVTWNFIREIFAAENQPRRHGPTDLSNDQLAGLADRAGAPHLAGELIKFGFPIGLDPRAIAAYNITLLRDLPESGVPRVVVDGQAVDGNSDWLARLPS</sequence>
<keyword evidence="1" id="KW-0723">Serine/threonine-protein kinase</keyword>